<dbReference type="FunFam" id="3.20.20.10:FF:000003">
    <property type="entry name" value="Diaminopimelate decarboxylase"/>
    <property type="match status" value="1"/>
</dbReference>
<dbReference type="EC" id="4.1.1.20" evidence="5 6"/>
<dbReference type="InterPro" id="IPR002986">
    <property type="entry name" value="DAP_deCOOHase_LysA"/>
</dbReference>
<dbReference type="SUPFAM" id="SSF51419">
    <property type="entry name" value="PLP-binding barrel"/>
    <property type="match status" value="1"/>
</dbReference>
<dbReference type="InterPro" id="IPR000183">
    <property type="entry name" value="Orn/DAP/Arg_de-COase"/>
</dbReference>
<dbReference type="Proteomes" id="UP000010121">
    <property type="component" value="Unassembled WGS sequence"/>
</dbReference>
<evidence type="ECO:0000256" key="5">
    <source>
        <dbReference type="HAMAP-Rule" id="MF_02120"/>
    </source>
</evidence>
<feature type="active site" description="Proton donor" evidence="7">
    <location>
        <position position="346"/>
    </location>
</feature>
<evidence type="ECO:0000313" key="12">
    <source>
        <dbReference type="Proteomes" id="UP000010121"/>
    </source>
</evidence>
<dbReference type="InterPro" id="IPR022644">
    <property type="entry name" value="De-COase2_N"/>
</dbReference>
<dbReference type="PROSITE" id="PS00878">
    <property type="entry name" value="ODR_DC_2_1"/>
    <property type="match status" value="1"/>
</dbReference>
<feature type="binding site" evidence="5">
    <location>
        <position position="375"/>
    </location>
    <ligand>
        <name>substrate</name>
    </ligand>
</feature>
<dbReference type="eggNOG" id="COG0019">
    <property type="taxonomic scope" value="Bacteria"/>
</dbReference>
<dbReference type="EMBL" id="ACYY01000014">
    <property type="protein sequence ID" value="EEW24803.1"/>
    <property type="molecule type" value="Genomic_DNA"/>
</dbReference>
<feature type="binding site" evidence="5">
    <location>
        <begin position="275"/>
        <end position="278"/>
    </location>
    <ligand>
        <name>pyridoxal 5'-phosphate</name>
        <dbReference type="ChEBI" id="CHEBI:597326"/>
    </ligand>
</feature>
<dbReference type="PANTHER" id="PTHR43727:SF2">
    <property type="entry name" value="GROUP IV DECARBOXYLASE"/>
    <property type="match status" value="1"/>
</dbReference>
<name>C8S2D2_9RHOB</name>
<dbReference type="PRINTS" id="PR01181">
    <property type="entry name" value="DAPDCRBXLASE"/>
</dbReference>
<keyword evidence="3 5" id="KW-0663">Pyridoxal phosphate</keyword>
<dbReference type="PROSITE" id="PS00879">
    <property type="entry name" value="ODR_DC_2_2"/>
    <property type="match status" value="1"/>
</dbReference>
<accession>C8S2D2</accession>
<evidence type="ECO:0000256" key="8">
    <source>
        <dbReference type="RuleBase" id="RU003738"/>
    </source>
</evidence>
<dbReference type="GO" id="GO:0009089">
    <property type="term" value="P:lysine biosynthetic process via diaminopimelate"/>
    <property type="evidence" value="ECO:0007669"/>
    <property type="project" value="UniProtKB-UniRule"/>
</dbReference>
<dbReference type="STRING" id="371731.Rsw2DRAFT_2210"/>
<keyword evidence="5" id="KW-0028">Amino-acid biosynthesis</keyword>
<comment type="caution">
    <text evidence="11">The sequence shown here is derived from an EMBL/GenBank/DDBJ whole genome shotgun (WGS) entry which is preliminary data.</text>
</comment>
<dbReference type="UniPathway" id="UPA00034">
    <property type="reaction ID" value="UER00027"/>
</dbReference>
<evidence type="ECO:0000259" key="10">
    <source>
        <dbReference type="Pfam" id="PF02784"/>
    </source>
</evidence>
<dbReference type="InterPro" id="IPR022653">
    <property type="entry name" value="De-COase2_pyr-phos_BS"/>
</dbReference>
<dbReference type="OrthoDB" id="9802241at2"/>
<dbReference type="RefSeq" id="WP_008030962.1">
    <property type="nucleotide sequence ID" value="NZ_ACYY01000014.1"/>
</dbReference>
<dbReference type="Pfam" id="PF00278">
    <property type="entry name" value="Orn_DAP_Arg_deC"/>
    <property type="match status" value="1"/>
</dbReference>
<dbReference type="InterPro" id="IPR029066">
    <property type="entry name" value="PLP-binding_barrel"/>
</dbReference>
<dbReference type="CDD" id="cd06828">
    <property type="entry name" value="PLPDE_III_DapDC"/>
    <property type="match status" value="1"/>
</dbReference>
<dbReference type="GO" id="GO:0008836">
    <property type="term" value="F:diaminopimelate decarboxylase activity"/>
    <property type="evidence" value="ECO:0007669"/>
    <property type="project" value="UniProtKB-UniRule"/>
</dbReference>
<dbReference type="PRINTS" id="PR01179">
    <property type="entry name" value="ODADCRBXLASE"/>
</dbReference>
<keyword evidence="4 5" id="KW-0456">Lyase</keyword>
<feature type="domain" description="Orn/DAP/Arg decarboxylase 2 N-terminal" evidence="10">
    <location>
        <begin position="36"/>
        <end position="281"/>
    </location>
</feature>
<evidence type="ECO:0000256" key="1">
    <source>
        <dbReference type="ARBA" id="ARBA00001933"/>
    </source>
</evidence>
<comment type="subunit">
    <text evidence="5">Homodimer.</text>
</comment>
<comment type="catalytic activity">
    <reaction evidence="5 8">
        <text>meso-2,6-diaminopimelate + H(+) = L-lysine + CO2</text>
        <dbReference type="Rhea" id="RHEA:15101"/>
        <dbReference type="ChEBI" id="CHEBI:15378"/>
        <dbReference type="ChEBI" id="CHEBI:16526"/>
        <dbReference type="ChEBI" id="CHEBI:32551"/>
        <dbReference type="ChEBI" id="CHEBI:57791"/>
        <dbReference type="EC" id="4.1.1.20"/>
    </reaction>
</comment>
<dbReference type="SUPFAM" id="SSF50621">
    <property type="entry name" value="Alanine racemase C-terminal domain-like"/>
    <property type="match status" value="1"/>
</dbReference>
<evidence type="ECO:0000256" key="2">
    <source>
        <dbReference type="ARBA" id="ARBA00022793"/>
    </source>
</evidence>
<keyword evidence="12" id="KW-1185">Reference proteome</keyword>
<dbReference type="HAMAP" id="MF_02120">
    <property type="entry name" value="LysA"/>
    <property type="match status" value="1"/>
</dbReference>
<feature type="binding site" evidence="5">
    <location>
        <position position="347"/>
    </location>
    <ligand>
        <name>substrate</name>
    </ligand>
</feature>
<comment type="cofactor">
    <cofactor evidence="1 5 7 8">
        <name>pyridoxal 5'-phosphate</name>
        <dbReference type="ChEBI" id="CHEBI:597326"/>
    </cofactor>
</comment>
<evidence type="ECO:0000256" key="3">
    <source>
        <dbReference type="ARBA" id="ARBA00022898"/>
    </source>
</evidence>
<dbReference type="Pfam" id="PF02784">
    <property type="entry name" value="Orn_Arg_deC_N"/>
    <property type="match status" value="1"/>
</dbReference>
<dbReference type="AlphaFoldDB" id="C8S2D2"/>
<feature type="binding site" evidence="5">
    <location>
        <position position="278"/>
    </location>
    <ligand>
        <name>substrate</name>
    </ligand>
</feature>
<evidence type="ECO:0000256" key="7">
    <source>
        <dbReference type="PIRSR" id="PIRSR600183-50"/>
    </source>
</evidence>
<sequence>MDHFLYRNGSLHAEDVALTEIAASVGTPFYCYSAATLTRHYALFTEALNPLPHLVCFAIKSLSNLAVLKLLGDLGAGMDVVSGGEYRRARAAGVPGDRIVFSGVGKTRDEMRLALQGGIRQFNVESEPELRALSQVATELGLTAPIALRVNPDVDARTHEKIATGKKENKFGIPISRAPQVYAEAARLPGLQVVGIDVHIGSQLTELEPFEQAFQKIADLTQTLRAQGHDIRRLDLGGGLGIPYTRSNEAPPLPLDYGAMIQRTLGHLGCEIEIEPGRLISGNAGVLVAGVIYVKQGEDRDFLILDAAMNDLARPSMYGAHHDILPVTEAPPGTEMQPYDVVGPVCETGDSFAKGRALPPLAEGDLVAFRSAGAYGAVMASEYNSRPLIPEVLVQGDHYAVIRARPTFDEILNRDTIPEWL</sequence>
<proteinExistence type="inferred from homology"/>
<feature type="binding site" evidence="5">
    <location>
        <position position="239"/>
    </location>
    <ligand>
        <name>pyridoxal 5'-phosphate</name>
        <dbReference type="ChEBI" id="CHEBI:597326"/>
    </ligand>
</feature>
<feature type="domain" description="Orn/DAP/Arg decarboxylase 2 C-terminal" evidence="9">
    <location>
        <begin position="29"/>
        <end position="373"/>
    </location>
</feature>
<comment type="pathway">
    <text evidence="5 8">Amino-acid biosynthesis; L-lysine biosynthesis via DAP pathway; L-lysine from DL-2,6-diaminopimelate: step 1/1.</text>
</comment>
<reference evidence="11 12" key="1">
    <citation type="submission" date="2009-08" db="EMBL/GenBank/DDBJ databases">
        <title>The draft genome of Rhodobacter sp. SW2.</title>
        <authorList>
            <consortium name="US DOE Joint Genome Institute (JGI-PGF)"/>
            <person name="Lucas S."/>
            <person name="Copeland A."/>
            <person name="Lapidus A."/>
            <person name="Glavina del Rio T."/>
            <person name="Tice H."/>
            <person name="Bruce D."/>
            <person name="Goodwin L."/>
            <person name="Pitluck S."/>
            <person name="Larimer F."/>
            <person name="Land M.L."/>
            <person name="Hauser L."/>
            <person name="Emerson D."/>
        </authorList>
    </citation>
    <scope>NUCLEOTIDE SEQUENCE [LARGE SCALE GENOMIC DNA]</scope>
    <source>
        <strain evidence="11 12">SW2</strain>
    </source>
</reference>
<feature type="modified residue" description="N6-(pyridoxal phosphate)lysine" evidence="5 7">
    <location>
        <position position="60"/>
    </location>
</feature>
<dbReference type="InterPro" id="IPR022643">
    <property type="entry name" value="De-COase2_C"/>
</dbReference>
<evidence type="ECO:0000256" key="4">
    <source>
        <dbReference type="ARBA" id="ARBA00023239"/>
    </source>
</evidence>
<dbReference type="PANTHER" id="PTHR43727">
    <property type="entry name" value="DIAMINOPIMELATE DECARBOXYLASE"/>
    <property type="match status" value="1"/>
</dbReference>
<comment type="function">
    <text evidence="5">Specifically catalyzes the decarboxylation of meso-diaminopimelate (meso-DAP) to L-lysine.</text>
</comment>
<keyword evidence="2 5" id="KW-0210">Decarboxylase</keyword>
<keyword evidence="5 8" id="KW-0457">Lysine biosynthesis</keyword>
<evidence type="ECO:0000313" key="11">
    <source>
        <dbReference type="EMBL" id="EEW24803.1"/>
    </source>
</evidence>
<evidence type="ECO:0000256" key="6">
    <source>
        <dbReference type="NCBIfam" id="TIGR01048"/>
    </source>
</evidence>
<feature type="binding site" evidence="5">
    <location>
        <position position="314"/>
    </location>
    <ligand>
        <name>substrate</name>
    </ligand>
</feature>
<dbReference type="Gene3D" id="3.20.20.10">
    <property type="entry name" value="Alanine racemase"/>
    <property type="match status" value="1"/>
</dbReference>
<evidence type="ECO:0000259" key="9">
    <source>
        <dbReference type="Pfam" id="PF00278"/>
    </source>
</evidence>
<feature type="binding site" evidence="5">
    <location>
        <position position="375"/>
    </location>
    <ligand>
        <name>pyridoxal 5'-phosphate</name>
        <dbReference type="ChEBI" id="CHEBI:597326"/>
    </ligand>
</feature>
<organism evidence="11 12">
    <name type="scientific">Rhodobacter ferrooxidans</name>
    <dbReference type="NCBI Taxonomy" id="371731"/>
    <lineage>
        <taxon>Bacteria</taxon>
        <taxon>Pseudomonadati</taxon>
        <taxon>Pseudomonadota</taxon>
        <taxon>Alphaproteobacteria</taxon>
        <taxon>Rhodobacterales</taxon>
        <taxon>Rhodobacter group</taxon>
        <taxon>Rhodobacter</taxon>
    </lineage>
</organism>
<dbReference type="InterPro" id="IPR009006">
    <property type="entry name" value="Ala_racemase/Decarboxylase_C"/>
</dbReference>
<dbReference type="Gene3D" id="2.40.37.10">
    <property type="entry name" value="Lyase, Ornithine Decarboxylase, Chain A, domain 1"/>
    <property type="match status" value="1"/>
</dbReference>
<protein>
    <recommendedName>
        <fullName evidence="5 6">Diaminopimelate decarboxylase</fullName>
        <shortName evidence="5">DAP decarboxylase</shortName>
        <shortName evidence="5">DAPDC</shortName>
        <ecNumber evidence="5 6">4.1.1.20</ecNumber>
    </recommendedName>
</protein>
<gene>
    <name evidence="5" type="primary">lysA</name>
    <name evidence="11" type="ORF">Rsw2DRAFT_2210</name>
</gene>
<dbReference type="InterPro" id="IPR022657">
    <property type="entry name" value="De-COase2_CS"/>
</dbReference>
<feature type="binding site" evidence="5">
    <location>
        <position position="318"/>
    </location>
    <ligand>
        <name>substrate</name>
    </ligand>
</feature>
<comment type="similarity">
    <text evidence="5">Belongs to the Orn/Lys/Arg decarboxylase class-II family. LysA subfamily.</text>
</comment>
<dbReference type="NCBIfam" id="TIGR01048">
    <property type="entry name" value="lysA"/>
    <property type="match status" value="1"/>
</dbReference>
<dbReference type="GO" id="GO:0030170">
    <property type="term" value="F:pyridoxal phosphate binding"/>
    <property type="evidence" value="ECO:0007669"/>
    <property type="project" value="UniProtKB-UniRule"/>
</dbReference>